<dbReference type="Pfam" id="PF12796">
    <property type="entry name" value="Ank_2"/>
    <property type="match status" value="2"/>
</dbReference>
<dbReference type="Gene3D" id="1.25.40.20">
    <property type="entry name" value="Ankyrin repeat-containing domain"/>
    <property type="match status" value="2"/>
</dbReference>
<dbReference type="RefSeq" id="XP_013314841.1">
    <property type="nucleotide sequence ID" value="XM_013459387.1"/>
</dbReference>
<dbReference type="SUPFAM" id="SSF48403">
    <property type="entry name" value="Ankyrin repeat"/>
    <property type="match status" value="1"/>
</dbReference>
<dbReference type="InterPro" id="IPR027417">
    <property type="entry name" value="P-loop_NTPase"/>
</dbReference>
<evidence type="ECO:0000313" key="6">
    <source>
        <dbReference type="Proteomes" id="UP000054342"/>
    </source>
</evidence>
<dbReference type="HOGENOM" id="CLU_000288_34_3_1"/>
<feature type="domain" description="Nephrocystin 3-like N-terminal" evidence="4">
    <location>
        <begin position="256"/>
        <end position="399"/>
    </location>
</feature>
<evidence type="ECO:0000256" key="3">
    <source>
        <dbReference type="SAM" id="MobiDB-lite"/>
    </source>
</evidence>
<dbReference type="GeneID" id="25328534"/>
<reference evidence="5 6" key="1">
    <citation type="submission" date="2015-01" db="EMBL/GenBank/DDBJ databases">
        <title>The Genome Sequence of Exophiala xenobiotica CBS118157.</title>
        <authorList>
            <consortium name="The Broad Institute Genomics Platform"/>
            <person name="Cuomo C."/>
            <person name="de Hoog S."/>
            <person name="Gorbushina A."/>
            <person name="Stielow B."/>
            <person name="Teixiera M."/>
            <person name="Abouelleil A."/>
            <person name="Chapman S.B."/>
            <person name="Priest M."/>
            <person name="Young S.K."/>
            <person name="Wortman J."/>
            <person name="Nusbaum C."/>
            <person name="Birren B."/>
        </authorList>
    </citation>
    <scope>NUCLEOTIDE SEQUENCE [LARGE SCALE GENOMIC DNA]</scope>
    <source>
        <strain evidence="5 6">CBS 118157</strain>
    </source>
</reference>
<evidence type="ECO:0000256" key="2">
    <source>
        <dbReference type="PROSITE-ProRule" id="PRU00023"/>
    </source>
</evidence>
<keyword evidence="1" id="KW-0677">Repeat</keyword>
<keyword evidence="2" id="KW-0040">ANK repeat</keyword>
<feature type="repeat" description="ANK" evidence="2">
    <location>
        <begin position="1044"/>
        <end position="1064"/>
    </location>
</feature>
<dbReference type="InterPro" id="IPR036770">
    <property type="entry name" value="Ankyrin_rpt-contain_sf"/>
</dbReference>
<dbReference type="SMART" id="SM00248">
    <property type="entry name" value="ANK"/>
    <property type="match status" value="7"/>
</dbReference>
<dbReference type="Pfam" id="PF24883">
    <property type="entry name" value="NPHP3_N"/>
    <property type="match status" value="1"/>
</dbReference>
<accession>A0A0D2CVV4</accession>
<name>A0A0D2CVV4_9EURO</name>
<evidence type="ECO:0000259" key="4">
    <source>
        <dbReference type="Pfam" id="PF24883"/>
    </source>
</evidence>
<dbReference type="PANTHER" id="PTHR10039:SF10">
    <property type="entry name" value="NACHT DOMAIN-CONTAINING PROTEIN"/>
    <property type="match status" value="1"/>
</dbReference>
<dbReference type="AlphaFoldDB" id="A0A0D2CVV4"/>
<dbReference type="STRING" id="348802.A0A0D2CVV4"/>
<protein>
    <recommendedName>
        <fullName evidence="4">Nephrocystin 3-like N-terminal domain-containing protein</fullName>
    </recommendedName>
</protein>
<feature type="compositionally biased region" description="Polar residues" evidence="3">
    <location>
        <begin position="1074"/>
        <end position="1097"/>
    </location>
</feature>
<gene>
    <name evidence="5" type="ORF">PV05_06626</name>
</gene>
<organism evidence="5 6">
    <name type="scientific">Exophiala xenobiotica</name>
    <dbReference type="NCBI Taxonomy" id="348802"/>
    <lineage>
        <taxon>Eukaryota</taxon>
        <taxon>Fungi</taxon>
        <taxon>Dikarya</taxon>
        <taxon>Ascomycota</taxon>
        <taxon>Pezizomycotina</taxon>
        <taxon>Eurotiomycetes</taxon>
        <taxon>Chaetothyriomycetidae</taxon>
        <taxon>Chaetothyriales</taxon>
        <taxon>Herpotrichiellaceae</taxon>
        <taxon>Exophiala</taxon>
    </lineage>
</organism>
<dbReference type="PANTHER" id="PTHR10039">
    <property type="entry name" value="AMELOGENIN"/>
    <property type="match status" value="1"/>
</dbReference>
<dbReference type="PROSITE" id="PS50297">
    <property type="entry name" value="ANK_REP_REGION"/>
    <property type="match status" value="2"/>
</dbReference>
<dbReference type="PROSITE" id="PS50088">
    <property type="entry name" value="ANK_REPEAT"/>
    <property type="match status" value="2"/>
</dbReference>
<feature type="repeat" description="ANK" evidence="2">
    <location>
        <begin position="839"/>
        <end position="871"/>
    </location>
</feature>
<dbReference type="Proteomes" id="UP000054342">
    <property type="component" value="Unassembled WGS sequence"/>
</dbReference>
<dbReference type="InterPro" id="IPR002110">
    <property type="entry name" value="Ankyrin_rpt"/>
</dbReference>
<sequence>MAVALRRAAPLKPEIRLAQAMSEYESLLNDDQKATMRIYRSGQPPRPSDVMRLTAEIDRSHSRRKSRCVGTRLTNILHCLQQFSAVVDTVVGGSQCLIASGIWAVFKLTLYLALEWASYFEKLSTLLMDVGRSSPRYQELGVLYSASTALRKVLCEYMVLVIDLSFRSRIQPLQRLPDSLADAVRMEVNIASAKEQQLEIKDNATFRSFVGRFSDKVARELQEASNLRRRKKKMHFLDACSSYKYDTAWKQARKSGTTNWIFENQQYKHWFQGGKSSLLWCTGILGVGKTVLSANVVENLSIQTSTAGIGTIIGSVIRQLLGPLEIDAFEGLASGTGPELDECQMLNQLQRLLPVHQQRYFIVLDGLDECTLTELKNTVRFLNDLMEGQHEIHLFCSSRQGLYQDIAGILKPQYHVSCTESNPEITQYIENALRGLLESGELSLGDPKLILTIRDALVNGSQGMFLWVVFQLSSVCTGATDEAILGALKHLPRDLPETFRRILQKMSCAGFTSQGLHRRVFQIVAAAQRPLALQELREAISVVPGETVWDPKRLVNDIQKTVNSCGGLLLVDEEHLTVHFARHSVKQYLLADCSEDIDYVYHVCAPVADERLGEICVTYLHFDHLEAQLTQVNTSSSLQAKTLPLAIVRRALPPSVIGRIALKLLTDEAQVDFDLPAQLKTVMDLSAEKRNDGHLGHAFLTYAQEYWLLHSRNFSAVTGVYDLWRRLVQGQRSTVSPPWRQAGGQSGIEKDLWEWAVLNDQMAICRCLVPIMISELALPHKRMERLERLESMFIKFRGKPSFSDGMFFASIFNLALNRHLHETLSLLRKVTDIEALDVFGNQMLSTAAAVGNEKVFDMLLTQGADVNARDSNGRTALFRAVNGRQEAIVKLLLARDDVDVNIPPCDLGSPLSLAANMSDDHFLKLLLARTDIDQRAADSSGDTPIYKAILFSDVEGVRKLLDHPNNDLSMLRNSVSGDSVLMAAARNGLISLTHVLLERCPSILNWKYKHELTALAYAALLGRTHVLKLLLSCDGIDVNTRDKQGQTPMDLAVRHGHNDIVEILERDPRTIRSTMQSTSNLPSSQLPADARSPTTYSDGHGSDADSIVEEVTELDLTKAFEEPVNED</sequence>
<proteinExistence type="predicted"/>
<feature type="region of interest" description="Disordered" evidence="3">
    <location>
        <begin position="1074"/>
        <end position="1108"/>
    </location>
</feature>
<dbReference type="InterPro" id="IPR056884">
    <property type="entry name" value="NPHP3-like_N"/>
</dbReference>
<dbReference type="Gene3D" id="3.40.50.300">
    <property type="entry name" value="P-loop containing nucleotide triphosphate hydrolases"/>
    <property type="match status" value="1"/>
</dbReference>
<dbReference type="EMBL" id="KN847320">
    <property type="protein sequence ID" value="KIW54257.1"/>
    <property type="molecule type" value="Genomic_DNA"/>
</dbReference>
<keyword evidence="6" id="KW-1185">Reference proteome</keyword>
<evidence type="ECO:0000256" key="1">
    <source>
        <dbReference type="ARBA" id="ARBA00022737"/>
    </source>
</evidence>
<dbReference type="SUPFAM" id="SSF52540">
    <property type="entry name" value="P-loop containing nucleoside triphosphate hydrolases"/>
    <property type="match status" value="1"/>
</dbReference>
<evidence type="ECO:0000313" key="5">
    <source>
        <dbReference type="EMBL" id="KIW54257.1"/>
    </source>
</evidence>
<dbReference type="OrthoDB" id="7464126at2759"/>